<keyword evidence="3" id="KW-0378">Hydrolase</keyword>
<name>A0A2T9Y741_9FUNG</name>
<dbReference type="SMART" id="SM01011">
    <property type="entry name" value="AMP_N"/>
    <property type="match status" value="1"/>
</dbReference>
<dbReference type="Gene3D" id="3.40.350.10">
    <property type="entry name" value="Creatinase/prolidase N-terminal domain"/>
    <property type="match status" value="1"/>
</dbReference>
<dbReference type="InterPro" id="IPR029149">
    <property type="entry name" value="Creatin/AminoP/Spt16_N"/>
</dbReference>
<dbReference type="InterPro" id="IPR000994">
    <property type="entry name" value="Pept_M24"/>
</dbReference>
<evidence type="ECO:0000313" key="7">
    <source>
        <dbReference type="EMBL" id="PVU88596.1"/>
    </source>
</evidence>
<dbReference type="CDD" id="cd01087">
    <property type="entry name" value="Prolidase"/>
    <property type="match status" value="1"/>
</dbReference>
<sequence length="446" mass="49968">MPVINVAKHCKNVLKYLNGTGAFYIKGADTSIHPDSDSELRFYQDSNMLYISGVAEPGFSFVYDINNHKSILFAPYISPDEAVWIGSQPSHDEIKQTYGVDQVHSMTDFETVIKSINPQTLYRIDYQSDAQVSALNLNINSESLLKAIHEARIYKEPEEIAILQKASDISSRAHALLMKNNYVGQNECNVHADFVGSIMNQGSNREAYTTIVGRGRNASTLHYIRNDSPIEDPTDLVLVDAGASYKGYSADITRTWPAGKTFTKEAKEIYQIVLDMQTAVLDASKPHVQWEDMHMLAMKVAAQGLLKLGILKGSLDEVMDSYIVGYFFPHGLGHFLGIDTHDCAGYPEGVPRINKPSIRYLRVRREMLPGMVFTVEPGLYFVHDLIEEARNTPELAKYVDFDVVQKYFKVGGVRIEDNIVITEDGILNLTTAPKTVEDLEKIKNSE</sequence>
<dbReference type="EMBL" id="MBFT01000609">
    <property type="protein sequence ID" value="PVU88596.1"/>
    <property type="molecule type" value="Genomic_DNA"/>
</dbReference>
<organism evidence="6 8">
    <name type="scientific">Furculomyces boomerangus</name>
    <dbReference type="NCBI Taxonomy" id="61424"/>
    <lineage>
        <taxon>Eukaryota</taxon>
        <taxon>Fungi</taxon>
        <taxon>Fungi incertae sedis</taxon>
        <taxon>Zoopagomycota</taxon>
        <taxon>Kickxellomycotina</taxon>
        <taxon>Harpellomycetes</taxon>
        <taxon>Harpellales</taxon>
        <taxon>Harpellaceae</taxon>
        <taxon>Furculomyces</taxon>
    </lineage>
</organism>
<dbReference type="PANTHER" id="PTHR43226">
    <property type="entry name" value="XAA-PRO AMINOPEPTIDASE 3"/>
    <property type="match status" value="1"/>
</dbReference>
<accession>A0A2T9Y741</accession>
<evidence type="ECO:0000256" key="4">
    <source>
        <dbReference type="ARBA" id="ARBA00023211"/>
    </source>
</evidence>
<dbReference type="GO" id="GO:0070006">
    <property type="term" value="F:metalloaminopeptidase activity"/>
    <property type="evidence" value="ECO:0007669"/>
    <property type="project" value="InterPro"/>
</dbReference>
<feature type="domain" description="Aminopeptidase P N-terminal" evidence="5">
    <location>
        <begin position="4"/>
        <end position="131"/>
    </location>
</feature>
<evidence type="ECO:0000313" key="8">
    <source>
        <dbReference type="Proteomes" id="UP000245699"/>
    </source>
</evidence>
<dbReference type="STRING" id="61424.A0A2T9Y741"/>
<evidence type="ECO:0000259" key="5">
    <source>
        <dbReference type="SMART" id="SM01011"/>
    </source>
</evidence>
<protein>
    <recommendedName>
        <fullName evidence="5">Aminopeptidase P N-terminal domain-containing protein</fullName>
    </recommendedName>
</protein>
<dbReference type="InterPro" id="IPR007865">
    <property type="entry name" value="Aminopep_P_N"/>
</dbReference>
<dbReference type="SUPFAM" id="SSF53092">
    <property type="entry name" value="Creatinase/prolidase N-terminal domain"/>
    <property type="match status" value="1"/>
</dbReference>
<evidence type="ECO:0000256" key="1">
    <source>
        <dbReference type="ARBA" id="ARBA00001936"/>
    </source>
</evidence>
<evidence type="ECO:0000313" key="6">
    <source>
        <dbReference type="EMBL" id="PVU88152.1"/>
    </source>
</evidence>
<dbReference type="GO" id="GO:0006508">
    <property type="term" value="P:proteolysis"/>
    <property type="evidence" value="ECO:0007669"/>
    <property type="project" value="TreeGrafter"/>
</dbReference>
<dbReference type="Gene3D" id="3.90.230.10">
    <property type="entry name" value="Creatinase/methionine aminopeptidase superfamily"/>
    <property type="match status" value="1"/>
</dbReference>
<evidence type="ECO:0000256" key="2">
    <source>
        <dbReference type="ARBA" id="ARBA00022723"/>
    </source>
</evidence>
<evidence type="ECO:0000256" key="3">
    <source>
        <dbReference type="ARBA" id="ARBA00022801"/>
    </source>
</evidence>
<dbReference type="InterPro" id="IPR036005">
    <property type="entry name" value="Creatinase/aminopeptidase-like"/>
</dbReference>
<dbReference type="Proteomes" id="UP000245699">
    <property type="component" value="Unassembled WGS sequence"/>
</dbReference>
<proteinExistence type="predicted"/>
<gene>
    <name evidence="7" type="ORF">BB559_005505</name>
    <name evidence="6" type="ORF">BB559_005705</name>
</gene>
<dbReference type="SUPFAM" id="SSF55920">
    <property type="entry name" value="Creatinase/aminopeptidase"/>
    <property type="match status" value="1"/>
</dbReference>
<dbReference type="OrthoDB" id="10261878at2759"/>
<reference evidence="6 8" key="1">
    <citation type="journal article" date="2018" name="MBio">
        <title>Comparative Genomics Reveals the Core Gene Toolbox for the Fungus-Insect Symbiosis.</title>
        <authorList>
            <person name="Wang Y."/>
            <person name="Stata M."/>
            <person name="Wang W."/>
            <person name="Stajich J.E."/>
            <person name="White M.M."/>
            <person name="Moncalvo J.M."/>
        </authorList>
    </citation>
    <scope>NUCLEOTIDE SEQUENCE [LARGE SCALE GENOMIC DNA]</scope>
    <source>
        <strain evidence="6 8">AUS-77-4</strain>
    </source>
</reference>
<dbReference type="Pfam" id="PF00557">
    <property type="entry name" value="Peptidase_M24"/>
    <property type="match status" value="1"/>
</dbReference>
<keyword evidence="2" id="KW-0479">Metal-binding</keyword>
<dbReference type="AlphaFoldDB" id="A0A2T9Y741"/>
<comment type="cofactor">
    <cofactor evidence="1">
        <name>Mn(2+)</name>
        <dbReference type="ChEBI" id="CHEBI:29035"/>
    </cofactor>
</comment>
<dbReference type="PANTHER" id="PTHR43226:SF1">
    <property type="entry name" value="XAA-PRO DIPEPTIDASE"/>
    <property type="match status" value="1"/>
</dbReference>
<comment type="caution">
    <text evidence="6">The sequence shown here is derived from an EMBL/GenBank/DDBJ whole genome shotgun (WGS) entry which is preliminary data.</text>
</comment>
<keyword evidence="4" id="KW-0464">Manganese</keyword>
<dbReference type="EMBL" id="MBFT01000654">
    <property type="protein sequence ID" value="PVU88152.1"/>
    <property type="molecule type" value="Genomic_DNA"/>
</dbReference>
<keyword evidence="8" id="KW-1185">Reference proteome</keyword>
<dbReference type="GO" id="GO:0030145">
    <property type="term" value="F:manganese ion binding"/>
    <property type="evidence" value="ECO:0007669"/>
    <property type="project" value="InterPro"/>
</dbReference>
<dbReference type="InterPro" id="IPR052433">
    <property type="entry name" value="X-Pro_dipept-like"/>
</dbReference>
<dbReference type="Pfam" id="PF05195">
    <property type="entry name" value="AMP_N"/>
    <property type="match status" value="1"/>
</dbReference>